<dbReference type="Proteomes" id="UP000233837">
    <property type="component" value="Unassembled WGS sequence"/>
</dbReference>
<sequence length="179" mass="20033">MQSCAQSRHFMLGYYAAGGRQWQAGRFGCLHSSGQISGPDGPNSTFLGSPDMFYDVPNSIWILSELNELLDLPFLTAFHGVPFDLFWFLLWLVGNGSVHLAGVLVSFDCLFAGKLGELIPQFSCWNDFGCPYGNSVEGLVFALHSWKLYCLTLDGLGHLKNWMIYASEGWIKWHVDILD</sequence>
<evidence type="ECO:0000313" key="3">
    <source>
        <dbReference type="Proteomes" id="UP000233837"/>
    </source>
</evidence>
<organism evidence="2 3">
    <name type="scientific">Dendrobium catenatum</name>
    <dbReference type="NCBI Taxonomy" id="906689"/>
    <lineage>
        <taxon>Eukaryota</taxon>
        <taxon>Viridiplantae</taxon>
        <taxon>Streptophyta</taxon>
        <taxon>Embryophyta</taxon>
        <taxon>Tracheophyta</taxon>
        <taxon>Spermatophyta</taxon>
        <taxon>Magnoliopsida</taxon>
        <taxon>Liliopsida</taxon>
        <taxon>Asparagales</taxon>
        <taxon>Orchidaceae</taxon>
        <taxon>Epidendroideae</taxon>
        <taxon>Malaxideae</taxon>
        <taxon>Dendrobiinae</taxon>
        <taxon>Dendrobium</taxon>
    </lineage>
</organism>
<feature type="transmembrane region" description="Helical" evidence="1">
    <location>
        <begin position="85"/>
        <end position="107"/>
    </location>
</feature>
<name>A0A2I0XB79_9ASPA</name>
<keyword evidence="1" id="KW-1133">Transmembrane helix</keyword>
<reference evidence="2 3" key="2">
    <citation type="journal article" date="2017" name="Nature">
        <title>The Apostasia genome and the evolution of orchids.</title>
        <authorList>
            <person name="Zhang G.Q."/>
            <person name="Liu K.W."/>
            <person name="Li Z."/>
            <person name="Lohaus R."/>
            <person name="Hsiao Y.Y."/>
            <person name="Niu S.C."/>
            <person name="Wang J.Y."/>
            <person name="Lin Y.C."/>
            <person name="Xu Q."/>
            <person name="Chen L.J."/>
            <person name="Yoshida K."/>
            <person name="Fujiwara S."/>
            <person name="Wang Z.W."/>
            <person name="Zhang Y.Q."/>
            <person name="Mitsuda N."/>
            <person name="Wang M."/>
            <person name="Liu G.H."/>
            <person name="Pecoraro L."/>
            <person name="Huang H.X."/>
            <person name="Xiao X.J."/>
            <person name="Lin M."/>
            <person name="Wu X.Y."/>
            <person name="Wu W.L."/>
            <person name="Chen Y.Y."/>
            <person name="Chang S.B."/>
            <person name="Sakamoto S."/>
            <person name="Ohme-Takagi M."/>
            <person name="Yagi M."/>
            <person name="Zeng S.J."/>
            <person name="Shen C.Y."/>
            <person name="Yeh C.M."/>
            <person name="Luo Y.B."/>
            <person name="Tsai W.C."/>
            <person name="Van de Peer Y."/>
            <person name="Liu Z.J."/>
        </authorList>
    </citation>
    <scope>NUCLEOTIDE SEQUENCE [LARGE SCALE GENOMIC DNA]</scope>
    <source>
        <tissue evidence="2">The whole plant</tissue>
    </source>
</reference>
<proteinExistence type="predicted"/>
<dbReference type="AlphaFoldDB" id="A0A2I0XB79"/>
<keyword evidence="1" id="KW-0472">Membrane</keyword>
<evidence type="ECO:0000313" key="2">
    <source>
        <dbReference type="EMBL" id="PKU85155.1"/>
    </source>
</evidence>
<keyword evidence="1" id="KW-0812">Transmembrane</keyword>
<evidence type="ECO:0000256" key="1">
    <source>
        <dbReference type="SAM" id="Phobius"/>
    </source>
</evidence>
<accession>A0A2I0XB79</accession>
<gene>
    <name evidence="2" type="ORF">MA16_Dca014835</name>
</gene>
<keyword evidence="3" id="KW-1185">Reference proteome</keyword>
<dbReference type="EMBL" id="KZ501994">
    <property type="protein sequence ID" value="PKU85155.1"/>
    <property type="molecule type" value="Genomic_DNA"/>
</dbReference>
<protein>
    <submittedName>
        <fullName evidence="2">Uncharacterized protein</fullName>
    </submittedName>
</protein>
<reference evidence="2 3" key="1">
    <citation type="journal article" date="2016" name="Sci. Rep.">
        <title>The Dendrobium catenatum Lindl. genome sequence provides insights into polysaccharide synthase, floral development and adaptive evolution.</title>
        <authorList>
            <person name="Zhang G.Q."/>
            <person name="Xu Q."/>
            <person name="Bian C."/>
            <person name="Tsai W.C."/>
            <person name="Yeh C.M."/>
            <person name="Liu K.W."/>
            <person name="Yoshida K."/>
            <person name="Zhang L.S."/>
            <person name="Chang S.B."/>
            <person name="Chen F."/>
            <person name="Shi Y."/>
            <person name="Su Y.Y."/>
            <person name="Zhang Y.Q."/>
            <person name="Chen L.J."/>
            <person name="Yin Y."/>
            <person name="Lin M."/>
            <person name="Huang H."/>
            <person name="Deng H."/>
            <person name="Wang Z.W."/>
            <person name="Zhu S.L."/>
            <person name="Zhao X."/>
            <person name="Deng C."/>
            <person name="Niu S.C."/>
            <person name="Huang J."/>
            <person name="Wang M."/>
            <person name="Liu G.H."/>
            <person name="Yang H.J."/>
            <person name="Xiao X.J."/>
            <person name="Hsiao Y.Y."/>
            <person name="Wu W.L."/>
            <person name="Chen Y.Y."/>
            <person name="Mitsuda N."/>
            <person name="Ohme-Takagi M."/>
            <person name="Luo Y.B."/>
            <person name="Van de Peer Y."/>
            <person name="Liu Z.J."/>
        </authorList>
    </citation>
    <scope>NUCLEOTIDE SEQUENCE [LARGE SCALE GENOMIC DNA]</scope>
    <source>
        <tissue evidence="2">The whole plant</tissue>
    </source>
</reference>